<gene>
    <name evidence="1" type="ORF">PoB_005413600</name>
</gene>
<evidence type="ECO:0000313" key="1">
    <source>
        <dbReference type="EMBL" id="GFO27631.1"/>
    </source>
</evidence>
<organism evidence="1 2">
    <name type="scientific">Plakobranchus ocellatus</name>
    <dbReference type="NCBI Taxonomy" id="259542"/>
    <lineage>
        <taxon>Eukaryota</taxon>
        <taxon>Metazoa</taxon>
        <taxon>Spiralia</taxon>
        <taxon>Lophotrochozoa</taxon>
        <taxon>Mollusca</taxon>
        <taxon>Gastropoda</taxon>
        <taxon>Heterobranchia</taxon>
        <taxon>Euthyneura</taxon>
        <taxon>Panpulmonata</taxon>
        <taxon>Sacoglossa</taxon>
        <taxon>Placobranchoidea</taxon>
        <taxon>Plakobranchidae</taxon>
        <taxon>Plakobranchus</taxon>
    </lineage>
</organism>
<dbReference type="EMBL" id="BLXT01005934">
    <property type="protein sequence ID" value="GFO27631.1"/>
    <property type="molecule type" value="Genomic_DNA"/>
</dbReference>
<keyword evidence="2" id="KW-1185">Reference proteome</keyword>
<comment type="caution">
    <text evidence="1">The sequence shown here is derived from an EMBL/GenBank/DDBJ whole genome shotgun (WGS) entry which is preliminary data.</text>
</comment>
<dbReference type="AlphaFoldDB" id="A0AAV4C8H1"/>
<protein>
    <submittedName>
        <fullName evidence="1">Uncharacterized protein</fullName>
    </submittedName>
</protein>
<name>A0AAV4C8H1_9GAST</name>
<reference evidence="1 2" key="1">
    <citation type="journal article" date="2021" name="Elife">
        <title>Chloroplast acquisition without the gene transfer in kleptoplastic sea slugs, Plakobranchus ocellatus.</title>
        <authorList>
            <person name="Maeda T."/>
            <person name="Takahashi S."/>
            <person name="Yoshida T."/>
            <person name="Shimamura S."/>
            <person name="Takaki Y."/>
            <person name="Nagai Y."/>
            <person name="Toyoda A."/>
            <person name="Suzuki Y."/>
            <person name="Arimoto A."/>
            <person name="Ishii H."/>
            <person name="Satoh N."/>
            <person name="Nishiyama T."/>
            <person name="Hasebe M."/>
            <person name="Maruyama T."/>
            <person name="Minagawa J."/>
            <person name="Obokata J."/>
            <person name="Shigenobu S."/>
        </authorList>
    </citation>
    <scope>NUCLEOTIDE SEQUENCE [LARGE SCALE GENOMIC DNA]</scope>
</reference>
<evidence type="ECO:0000313" key="2">
    <source>
        <dbReference type="Proteomes" id="UP000735302"/>
    </source>
</evidence>
<dbReference type="Proteomes" id="UP000735302">
    <property type="component" value="Unassembled WGS sequence"/>
</dbReference>
<accession>A0AAV4C8H1</accession>
<proteinExistence type="predicted"/>
<sequence>METNCFSGRVNRLSPNSGETLRGLWMKDSPASVKLVKLKIINLYSLERSDVVRIFRARAKHTLLLSDRARQADLLKLAYQNWVGSVRRKR</sequence>